<dbReference type="InterPro" id="IPR029058">
    <property type="entry name" value="AB_hydrolase_fold"/>
</dbReference>
<name>A0A7C9BFY4_9BACT</name>
<evidence type="ECO:0000259" key="3">
    <source>
        <dbReference type="Pfam" id="PF00561"/>
    </source>
</evidence>
<evidence type="ECO:0000256" key="2">
    <source>
        <dbReference type="ARBA" id="ARBA00022801"/>
    </source>
</evidence>
<keyword evidence="5" id="KW-1185">Reference proteome</keyword>
<evidence type="ECO:0000313" key="5">
    <source>
        <dbReference type="Proteomes" id="UP000479293"/>
    </source>
</evidence>
<dbReference type="GO" id="GO:0047372">
    <property type="term" value="F:monoacylglycerol lipase activity"/>
    <property type="evidence" value="ECO:0007669"/>
    <property type="project" value="TreeGrafter"/>
</dbReference>
<reference evidence="4 5" key="1">
    <citation type="submission" date="2019-10" db="EMBL/GenBank/DDBJ databases">
        <title>Draft Genome Sequence of Cytophagaceae sp. SJW1-29.</title>
        <authorList>
            <person name="Choi A."/>
        </authorList>
    </citation>
    <scope>NUCLEOTIDE SEQUENCE [LARGE SCALE GENOMIC DNA]</scope>
    <source>
        <strain evidence="4 5">SJW1-29</strain>
    </source>
</reference>
<dbReference type="GO" id="GO:0016020">
    <property type="term" value="C:membrane"/>
    <property type="evidence" value="ECO:0007669"/>
    <property type="project" value="TreeGrafter"/>
</dbReference>
<dbReference type="PRINTS" id="PR00793">
    <property type="entry name" value="PROAMNOPTASE"/>
</dbReference>
<dbReference type="AlphaFoldDB" id="A0A7C9BFY4"/>
<comment type="similarity">
    <text evidence="1">Belongs to the peptidase S33 family.</text>
</comment>
<dbReference type="InterPro" id="IPR002410">
    <property type="entry name" value="Peptidase_S33"/>
</dbReference>
<dbReference type="EMBL" id="WHLY01000002">
    <property type="protein sequence ID" value="MPR36796.1"/>
    <property type="molecule type" value="Genomic_DNA"/>
</dbReference>
<dbReference type="PRINTS" id="PR00111">
    <property type="entry name" value="ABHYDROLASE"/>
</dbReference>
<dbReference type="Gene3D" id="3.40.50.1820">
    <property type="entry name" value="alpha/beta hydrolase"/>
    <property type="match status" value="1"/>
</dbReference>
<dbReference type="SUPFAM" id="SSF53474">
    <property type="entry name" value="alpha/beta-Hydrolases"/>
    <property type="match status" value="1"/>
</dbReference>
<dbReference type="PANTHER" id="PTHR43798:SF5">
    <property type="entry name" value="MONOACYLGLYCEROL LIPASE ABHD6"/>
    <property type="match status" value="1"/>
</dbReference>
<organism evidence="4 5">
    <name type="scientific">Salmonirosea aquatica</name>
    <dbReference type="NCBI Taxonomy" id="2654236"/>
    <lineage>
        <taxon>Bacteria</taxon>
        <taxon>Pseudomonadati</taxon>
        <taxon>Bacteroidota</taxon>
        <taxon>Cytophagia</taxon>
        <taxon>Cytophagales</taxon>
        <taxon>Spirosomataceae</taxon>
        <taxon>Salmonirosea</taxon>
    </lineage>
</organism>
<dbReference type="Pfam" id="PF00561">
    <property type="entry name" value="Abhydrolase_1"/>
    <property type="match status" value="1"/>
</dbReference>
<feature type="domain" description="AB hydrolase-1" evidence="3">
    <location>
        <begin position="62"/>
        <end position="192"/>
    </location>
</feature>
<dbReference type="PANTHER" id="PTHR43798">
    <property type="entry name" value="MONOACYLGLYCEROL LIPASE"/>
    <property type="match status" value="1"/>
</dbReference>
<evidence type="ECO:0000313" key="4">
    <source>
        <dbReference type="EMBL" id="MPR36796.1"/>
    </source>
</evidence>
<dbReference type="GO" id="GO:0006508">
    <property type="term" value="P:proteolysis"/>
    <property type="evidence" value="ECO:0007669"/>
    <property type="project" value="InterPro"/>
</dbReference>
<accession>A0A7C9BFY4</accession>
<sequence length="296" mass="33661">MPKSILYIICSMFLLTSCFSKYRTTAREVRKHYAHLPKPTLQCIKNDTLCIQVASTGSDTLPMLLLIHGAPGAWWGYMNMLDDTVLQKKFHIVSVDRLGYGNSWLKRRRPISSIETQARCLLSVFELNHSSEPAIVLGRSYGAPIAAAMAAMQPEAVKQLIMISPVIDPEKEKFYWFSKYGRNRLIQLFLPREFNTATAEKYKHSEELRKMLPIWEKLTMPVVVIQGGNDWIGDPVNIEFAKSKIPSLRSQYITIPKAGHMLTFSHLDMIRQIILTTNKHRQKNISIDLAAGGVAR</sequence>
<dbReference type="Proteomes" id="UP000479293">
    <property type="component" value="Unassembled WGS sequence"/>
</dbReference>
<evidence type="ECO:0000256" key="1">
    <source>
        <dbReference type="ARBA" id="ARBA00010088"/>
    </source>
</evidence>
<keyword evidence="2 4" id="KW-0378">Hydrolase</keyword>
<dbReference type="GO" id="GO:0046464">
    <property type="term" value="P:acylglycerol catabolic process"/>
    <property type="evidence" value="ECO:0007669"/>
    <property type="project" value="TreeGrafter"/>
</dbReference>
<protein>
    <submittedName>
        <fullName evidence="4">Alpha/beta fold hydrolase</fullName>
    </submittedName>
</protein>
<comment type="caution">
    <text evidence="4">The sequence shown here is derived from an EMBL/GenBank/DDBJ whole genome shotgun (WGS) entry which is preliminary data.</text>
</comment>
<gene>
    <name evidence="4" type="ORF">GBK04_26570</name>
</gene>
<dbReference type="GO" id="GO:0008233">
    <property type="term" value="F:peptidase activity"/>
    <property type="evidence" value="ECO:0007669"/>
    <property type="project" value="InterPro"/>
</dbReference>
<proteinExistence type="inferred from homology"/>
<dbReference type="InterPro" id="IPR050266">
    <property type="entry name" value="AB_hydrolase_sf"/>
</dbReference>
<dbReference type="PROSITE" id="PS51257">
    <property type="entry name" value="PROKAR_LIPOPROTEIN"/>
    <property type="match status" value="1"/>
</dbReference>
<dbReference type="InterPro" id="IPR000073">
    <property type="entry name" value="AB_hydrolase_1"/>
</dbReference>